<accession>A0ABV5KEW6</accession>
<dbReference type="InterPro" id="IPR043426">
    <property type="entry name" value="MltB-like"/>
</dbReference>
<reference evidence="3 4" key="1">
    <citation type="submission" date="2024-09" db="EMBL/GenBank/DDBJ databases">
        <authorList>
            <person name="Sun Q."/>
            <person name="Mori K."/>
        </authorList>
    </citation>
    <scope>NUCLEOTIDE SEQUENCE [LARGE SCALE GENOMIC DNA]</scope>
    <source>
        <strain evidence="3 4">JCM 9626</strain>
    </source>
</reference>
<protein>
    <submittedName>
        <fullName evidence="3">Lytic murein transglycosylase</fullName>
        <ecNumber evidence="3">2.4.-.-</ecNumber>
    </submittedName>
</protein>
<dbReference type="SUPFAM" id="SSF53955">
    <property type="entry name" value="Lysozyme-like"/>
    <property type="match status" value="1"/>
</dbReference>
<dbReference type="GO" id="GO:0016757">
    <property type="term" value="F:glycosyltransferase activity"/>
    <property type="evidence" value="ECO:0007669"/>
    <property type="project" value="UniProtKB-KW"/>
</dbReference>
<dbReference type="InterPro" id="IPR023346">
    <property type="entry name" value="Lysozyme-like_dom_sf"/>
</dbReference>
<evidence type="ECO:0000256" key="1">
    <source>
        <dbReference type="SAM" id="MobiDB-lite"/>
    </source>
</evidence>
<feature type="region of interest" description="Disordered" evidence="1">
    <location>
        <begin position="37"/>
        <end position="72"/>
    </location>
</feature>
<proteinExistence type="predicted"/>
<name>A0ABV5KEW6_9ACTN</name>
<keyword evidence="3" id="KW-0328">Glycosyltransferase</keyword>
<dbReference type="InterPro" id="IPR031304">
    <property type="entry name" value="SLT_2"/>
</dbReference>
<dbReference type="Proteomes" id="UP001589750">
    <property type="component" value="Unassembled WGS sequence"/>
</dbReference>
<gene>
    <name evidence="3" type="ORF">ACFFRI_19735</name>
</gene>
<keyword evidence="4" id="KW-1185">Reference proteome</keyword>
<evidence type="ECO:0000259" key="2">
    <source>
        <dbReference type="Pfam" id="PF13406"/>
    </source>
</evidence>
<dbReference type="RefSeq" id="WP_246084051.1">
    <property type="nucleotide sequence ID" value="NZ_JBHMDG010000030.1"/>
</dbReference>
<dbReference type="EC" id="2.4.-.-" evidence="3"/>
<evidence type="ECO:0000313" key="3">
    <source>
        <dbReference type="EMBL" id="MFB9315289.1"/>
    </source>
</evidence>
<comment type="caution">
    <text evidence="3">The sequence shown here is derived from an EMBL/GenBank/DDBJ whole genome shotgun (WGS) entry which is preliminary data.</text>
</comment>
<keyword evidence="3" id="KW-0808">Transferase</keyword>
<dbReference type="EMBL" id="JBHMDG010000030">
    <property type="protein sequence ID" value="MFB9315289.1"/>
    <property type="molecule type" value="Genomic_DNA"/>
</dbReference>
<organism evidence="3 4">
    <name type="scientific">Nocardioides plantarum</name>
    <dbReference type="NCBI Taxonomy" id="29299"/>
    <lineage>
        <taxon>Bacteria</taxon>
        <taxon>Bacillati</taxon>
        <taxon>Actinomycetota</taxon>
        <taxon>Actinomycetes</taxon>
        <taxon>Propionibacteriales</taxon>
        <taxon>Nocardioidaceae</taxon>
        <taxon>Nocardioides</taxon>
    </lineage>
</organism>
<dbReference type="Pfam" id="PF13406">
    <property type="entry name" value="SLT_2"/>
    <property type="match status" value="1"/>
</dbReference>
<evidence type="ECO:0000313" key="4">
    <source>
        <dbReference type="Proteomes" id="UP001589750"/>
    </source>
</evidence>
<dbReference type="Gene3D" id="1.10.530.10">
    <property type="match status" value="1"/>
</dbReference>
<sequence length="255" mass="26532">MTRHPLRAAYLAVAAFVALFAIAWVVQQTLYVRPPVEDLTPTGSRPLESAPVARPAPTADAGQDPAATGVPQVDPAWLRRTAAAAGLSETALGAYARAELEAPPSCGLGWTTLAGIGWVESQHGTLGGRTLGADGRSSTPILGPALDGQGAFAAIRATPRTTTYHGDPDWDHAVGPMQFIPSTWETWAADGDGDGVQDPNDLDDAALAAADYLCAGHRDLTTGEGWTSGVLSYNNARVYLDDVHAAATSYADRTG</sequence>
<dbReference type="PANTHER" id="PTHR30163">
    <property type="entry name" value="MEMBRANE-BOUND LYTIC MUREIN TRANSGLYCOSYLASE B"/>
    <property type="match status" value="1"/>
</dbReference>
<dbReference type="PANTHER" id="PTHR30163:SF8">
    <property type="entry name" value="LYTIC MUREIN TRANSGLYCOSYLASE"/>
    <property type="match status" value="1"/>
</dbReference>
<feature type="domain" description="Transglycosylase SLT" evidence="2">
    <location>
        <begin position="170"/>
        <end position="235"/>
    </location>
</feature>